<proteinExistence type="predicted"/>
<dbReference type="GO" id="GO:0005730">
    <property type="term" value="C:nucleolus"/>
    <property type="evidence" value="ECO:0007669"/>
    <property type="project" value="UniProtKB-SubCell"/>
</dbReference>
<comment type="caution">
    <text evidence="4">The sequence shown here is derived from an EMBL/GenBank/DDBJ whole genome shotgun (WGS) entry which is preliminary data.</text>
</comment>
<evidence type="ECO:0000256" key="2">
    <source>
        <dbReference type="ARBA" id="ARBA00022884"/>
    </source>
</evidence>
<keyword evidence="3" id="KW-0539">Nucleus</keyword>
<dbReference type="AlphaFoldDB" id="A0ABD1WYD3"/>
<accession>A0ABD1WYD3</accession>
<name>A0ABD1WYD3_9LAMI</name>
<gene>
    <name evidence="4" type="ORF">Fot_08220</name>
</gene>
<comment type="subcellular location">
    <subcellularLocation>
        <location evidence="1">Nucleus</location>
        <location evidence="1">Nucleolus</location>
    </subcellularLocation>
</comment>
<dbReference type="GO" id="GO:0003723">
    <property type="term" value="F:RNA binding"/>
    <property type="evidence" value="ECO:0007669"/>
    <property type="project" value="UniProtKB-KW"/>
</dbReference>
<evidence type="ECO:0000313" key="4">
    <source>
        <dbReference type="EMBL" id="KAL2554601.1"/>
    </source>
</evidence>
<evidence type="ECO:0000256" key="1">
    <source>
        <dbReference type="ARBA" id="ARBA00004604"/>
    </source>
</evidence>
<evidence type="ECO:0000256" key="3">
    <source>
        <dbReference type="ARBA" id="ARBA00023242"/>
    </source>
</evidence>
<reference evidence="5" key="1">
    <citation type="submission" date="2024-07" db="EMBL/GenBank/DDBJ databases">
        <title>Two chromosome-level genome assemblies of Korean endemic species Abeliophyllum distichum and Forsythia ovata (Oleaceae).</title>
        <authorList>
            <person name="Jang H."/>
        </authorList>
    </citation>
    <scope>NUCLEOTIDE SEQUENCE [LARGE SCALE GENOMIC DNA]</scope>
</reference>
<organism evidence="4 5">
    <name type="scientific">Forsythia ovata</name>
    <dbReference type="NCBI Taxonomy" id="205694"/>
    <lineage>
        <taxon>Eukaryota</taxon>
        <taxon>Viridiplantae</taxon>
        <taxon>Streptophyta</taxon>
        <taxon>Embryophyta</taxon>
        <taxon>Tracheophyta</taxon>
        <taxon>Spermatophyta</taxon>
        <taxon>Magnoliopsida</taxon>
        <taxon>eudicotyledons</taxon>
        <taxon>Gunneridae</taxon>
        <taxon>Pentapetalae</taxon>
        <taxon>asterids</taxon>
        <taxon>lamiids</taxon>
        <taxon>Lamiales</taxon>
        <taxon>Oleaceae</taxon>
        <taxon>Forsythieae</taxon>
        <taxon>Forsythia</taxon>
    </lineage>
</organism>
<sequence>MGTKAKNKAMMKNLKNASAKFSASKDEAHDFLPLEGGHPFLKLTRERIKRQFCILGESHMGFTRMKCKTAKSKHFGFIEFESPEERTLEQHKKLVEGIIKRDQKRRKRIEAAGIDYKCPEIFIPFILFYQMPDYLLQKFA</sequence>
<keyword evidence="5" id="KW-1185">Reference proteome</keyword>
<dbReference type="Proteomes" id="UP001604277">
    <property type="component" value="Unassembled WGS sequence"/>
</dbReference>
<protein>
    <submittedName>
        <fullName evidence="4">RNA-binding protein</fullName>
    </submittedName>
</protein>
<keyword evidence="2" id="KW-0694">RNA-binding</keyword>
<dbReference type="PANTHER" id="PTHR46754">
    <property type="entry name" value="MKI67 FHA DOMAIN-INTERACTING NUCLEOLAR PHOSPHOPROTEIN"/>
    <property type="match status" value="1"/>
</dbReference>
<evidence type="ECO:0000313" key="5">
    <source>
        <dbReference type="Proteomes" id="UP001604277"/>
    </source>
</evidence>
<dbReference type="EMBL" id="JBFOLJ010000002">
    <property type="protein sequence ID" value="KAL2554601.1"/>
    <property type="molecule type" value="Genomic_DNA"/>
</dbReference>